<dbReference type="Pfam" id="PF25454">
    <property type="entry name" value="zf-C3HC4_IRF-2BP1_2"/>
    <property type="match status" value="1"/>
</dbReference>
<keyword evidence="7" id="KW-1185">Reference proteome</keyword>
<dbReference type="Proteomes" id="UP000270296">
    <property type="component" value="Unassembled WGS sequence"/>
</dbReference>
<dbReference type="EMBL" id="UZAM01010327">
    <property type="protein sequence ID" value="VDP11915.1"/>
    <property type="molecule type" value="Genomic_DNA"/>
</dbReference>
<evidence type="ECO:0000256" key="3">
    <source>
        <dbReference type="ARBA" id="ARBA00023242"/>
    </source>
</evidence>
<name>A0A183IU09_9BILA</name>
<feature type="compositionally biased region" description="Basic and acidic residues" evidence="4">
    <location>
        <begin position="23"/>
        <end position="32"/>
    </location>
</feature>
<evidence type="ECO:0000256" key="4">
    <source>
        <dbReference type="SAM" id="MobiDB-lite"/>
    </source>
</evidence>
<feature type="region of interest" description="Disordered" evidence="4">
    <location>
        <begin position="106"/>
        <end position="125"/>
    </location>
</feature>
<accession>A0A183IU09</accession>
<feature type="domain" description="Interferon regulatory factor 2-binding protein 1/2-like C3HC4 zinc finger" evidence="5">
    <location>
        <begin position="54"/>
        <end position="94"/>
    </location>
</feature>
<feature type="region of interest" description="Disordered" evidence="4">
    <location>
        <begin position="1"/>
        <end position="53"/>
    </location>
</feature>
<sequence>TSEQNAVQSSTTSPTSTHSPEGSNEKQRKINRGDGSNKMAYNTEATGSNNVLRRESIKKQGAGNEVYCPSGEKCPLIGSNVPWAFMHGEIATILGEEYQKLSVPLLPTTKKEKDGSPSSSTSNVL</sequence>
<dbReference type="InterPro" id="IPR044882">
    <property type="entry name" value="I2BP1/2_C3HC4-RING_sf"/>
</dbReference>
<reference evidence="6 7" key="2">
    <citation type="submission" date="2018-11" db="EMBL/GenBank/DDBJ databases">
        <authorList>
            <consortium name="Pathogen Informatics"/>
        </authorList>
    </citation>
    <scope>NUCLEOTIDE SEQUENCE [LARGE SCALE GENOMIC DNA]</scope>
</reference>
<dbReference type="FunFam" id="1.10.10.1580:FF:000001">
    <property type="entry name" value="interferon regulatory factor 2-binding protein 2"/>
    <property type="match status" value="1"/>
</dbReference>
<feature type="compositionally biased region" description="Low complexity" evidence="4">
    <location>
        <begin position="9"/>
        <end position="20"/>
    </location>
</feature>
<evidence type="ECO:0000313" key="7">
    <source>
        <dbReference type="Proteomes" id="UP000270296"/>
    </source>
</evidence>
<feature type="compositionally biased region" description="Polar residues" evidence="4">
    <location>
        <begin position="116"/>
        <end position="125"/>
    </location>
</feature>
<evidence type="ECO:0000313" key="6">
    <source>
        <dbReference type="EMBL" id="VDP11915.1"/>
    </source>
</evidence>
<feature type="compositionally biased region" description="Polar residues" evidence="4">
    <location>
        <begin position="39"/>
        <end position="51"/>
    </location>
</feature>
<comment type="subcellular location">
    <subcellularLocation>
        <location evidence="1">Nucleus</location>
    </subcellularLocation>
</comment>
<dbReference type="OrthoDB" id="10065080at2759"/>
<evidence type="ECO:0000259" key="5">
    <source>
        <dbReference type="Pfam" id="PF25454"/>
    </source>
</evidence>
<protein>
    <submittedName>
        <fullName evidence="8">ELM2 domain-containing protein</fullName>
    </submittedName>
</protein>
<evidence type="ECO:0000256" key="2">
    <source>
        <dbReference type="ARBA" id="ARBA00010802"/>
    </source>
</evidence>
<dbReference type="InterPro" id="IPR057414">
    <property type="entry name" value="Zf-C3HC4_IRF-2BP1_2"/>
</dbReference>
<organism evidence="8">
    <name type="scientific">Soboliphyme baturini</name>
    <dbReference type="NCBI Taxonomy" id="241478"/>
    <lineage>
        <taxon>Eukaryota</taxon>
        <taxon>Metazoa</taxon>
        <taxon>Ecdysozoa</taxon>
        <taxon>Nematoda</taxon>
        <taxon>Enoplea</taxon>
        <taxon>Dorylaimia</taxon>
        <taxon>Dioctophymatida</taxon>
        <taxon>Dioctophymatoidea</taxon>
        <taxon>Soboliphymatidae</taxon>
        <taxon>Soboliphyme</taxon>
    </lineage>
</organism>
<proteinExistence type="inferred from homology"/>
<dbReference type="AlphaFoldDB" id="A0A183IU09"/>
<comment type="similarity">
    <text evidence="2">Belongs to the IRF2BP family.</text>
</comment>
<gene>
    <name evidence="6" type="ORF">SBAD_LOCUS7106</name>
</gene>
<dbReference type="Gene3D" id="1.10.10.1580">
    <property type="entry name" value="Interferon regulatory factor 2-binding protein"/>
    <property type="match status" value="1"/>
</dbReference>
<reference evidence="8" key="1">
    <citation type="submission" date="2016-06" db="UniProtKB">
        <authorList>
            <consortium name="WormBaseParasite"/>
        </authorList>
    </citation>
    <scope>IDENTIFICATION</scope>
</reference>
<dbReference type="SUPFAM" id="SSF57850">
    <property type="entry name" value="RING/U-box"/>
    <property type="match status" value="1"/>
</dbReference>
<dbReference type="WBParaSite" id="SBAD_0000737201-mRNA-1">
    <property type="protein sequence ID" value="SBAD_0000737201-mRNA-1"/>
    <property type="gene ID" value="SBAD_0000737201"/>
</dbReference>
<dbReference type="GO" id="GO:0005634">
    <property type="term" value="C:nucleus"/>
    <property type="evidence" value="ECO:0007669"/>
    <property type="project" value="UniProtKB-SubCell"/>
</dbReference>
<evidence type="ECO:0000256" key="1">
    <source>
        <dbReference type="ARBA" id="ARBA00004123"/>
    </source>
</evidence>
<evidence type="ECO:0000313" key="8">
    <source>
        <dbReference type="WBParaSite" id="SBAD_0000737201-mRNA-1"/>
    </source>
</evidence>
<keyword evidence="3" id="KW-0539">Nucleus</keyword>